<comment type="caution">
    <text evidence="8">Lacks conserved residue(s) required for the propagation of feature annotation.</text>
</comment>
<comment type="subcellular location">
    <subcellularLocation>
        <location evidence="8">Nucleus</location>
    </subcellularLocation>
</comment>
<dbReference type="InterPro" id="IPR013083">
    <property type="entry name" value="Znf_RING/FYVE/PHD"/>
</dbReference>
<feature type="compositionally biased region" description="Basic and acidic residues" evidence="9">
    <location>
        <begin position="387"/>
        <end position="403"/>
    </location>
</feature>
<keyword evidence="6 8" id="KW-0234">DNA repair</keyword>
<evidence type="ECO:0000256" key="7">
    <source>
        <dbReference type="ARBA" id="ARBA00023242"/>
    </source>
</evidence>
<dbReference type="CDD" id="cd10455">
    <property type="entry name" value="GIY-YIG_SLX1"/>
    <property type="match status" value="1"/>
</dbReference>
<dbReference type="Gene3D" id="3.30.40.10">
    <property type="entry name" value="Zinc/RING finger domain, C3HC4 (zinc finger)"/>
    <property type="match status" value="1"/>
</dbReference>
<dbReference type="InterPro" id="IPR000305">
    <property type="entry name" value="GIY-YIG_endonuc"/>
</dbReference>
<dbReference type="FunFam" id="3.40.1440.10:FF:000006">
    <property type="entry name" value="Structure-specific endonuclease subunit SLX1"/>
    <property type="match status" value="1"/>
</dbReference>
<dbReference type="OrthoDB" id="24645at2759"/>
<evidence type="ECO:0000256" key="3">
    <source>
        <dbReference type="ARBA" id="ARBA00022763"/>
    </source>
</evidence>
<dbReference type="InterPro" id="IPR048749">
    <property type="entry name" value="SLX1_C"/>
</dbReference>
<dbReference type="InterPro" id="IPR035901">
    <property type="entry name" value="GIY-YIG_endonuc_sf"/>
</dbReference>
<gene>
    <name evidence="11" type="ORF">AJ79_09488</name>
</gene>
<evidence type="ECO:0000256" key="1">
    <source>
        <dbReference type="ARBA" id="ARBA00022722"/>
    </source>
</evidence>
<evidence type="ECO:0000256" key="2">
    <source>
        <dbReference type="ARBA" id="ARBA00022759"/>
    </source>
</evidence>
<comment type="similarity">
    <text evidence="8">Belongs to the SLX1 family.</text>
</comment>
<dbReference type="PANTHER" id="PTHR20208:SF10">
    <property type="entry name" value="STRUCTURE-SPECIFIC ENDONUCLEASE SUBUNIT SLX1"/>
    <property type="match status" value="1"/>
</dbReference>
<comment type="subunit">
    <text evidence="8">Forms a heterodimer with SLX4.</text>
</comment>
<comment type="cofactor">
    <cofactor evidence="8">
        <name>a divalent metal cation</name>
        <dbReference type="ChEBI" id="CHEBI:60240"/>
    </cofactor>
</comment>
<reference evidence="11 12" key="1">
    <citation type="submission" date="2017-10" db="EMBL/GenBank/DDBJ databases">
        <title>Comparative genomics in systemic dimorphic fungi from Ajellomycetaceae.</title>
        <authorList>
            <person name="Munoz J.F."/>
            <person name="Mcewen J.G."/>
            <person name="Clay O.K."/>
            <person name="Cuomo C.A."/>
        </authorList>
    </citation>
    <scope>NUCLEOTIDE SEQUENCE [LARGE SCALE GENOMIC DNA]</scope>
    <source>
        <strain evidence="11 12">UAMH5409</strain>
    </source>
</reference>
<keyword evidence="3 8" id="KW-0227">DNA damage</keyword>
<evidence type="ECO:0000313" key="11">
    <source>
        <dbReference type="EMBL" id="PGG96718.1"/>
    </source>
</evidence>
<evidence type="ECO:0000256" key="8">
    <source>
        <dbReference type="HAMAP-Rule" id="MF_03100"/>
    </source>
</evidence>
<accession>A0A2B7WJK3</accession>
<evidence type="ECO:0000256" key="6">
    <source>
        <dbReference type="ARBA" id="ARBA00023204"/>
    </source>
</evidence>
<dbReference type="InterPro" id="IPR050381">
    <property type="entry name" value="SLX1_endonuclease"/>
</dbReference>
<dbReference type="AlphaFoldDB" id="A0A2B7WJK3"/>
<dbReference type="GO" id="GO:0033557">
    <property type="term" value="C:Slx1-Slx4 complex"/>
    <property type="evidence" value="ECO:0007669"/>
    <property type="project" value="UniProtKB-UniRule"/>
</dbReference>
<dbReference type="GO" id="GO:0017108">
    <property type="term" value="F:5'-flap endonuclease activity"/>
    <property type="evidence" value="ECO:0007669"/>
    <property type="project" value="InterPro"/>
</dbReference>
<proteinExistence type="inferred from homology"/>
<dbReference type="Proteomes" id="UP000223968">
    <property type="component" value="Unassembled WGS sequence"/>
</dbReference>
<evidence type="ECO:0000256" key="9">
    <source>
        <dbReference type="SAM" id="MobiDB-lite"/>
    </source>
</evidence>
<evidence type="ECO:0000313" key="12">
    <source>
        <dbReference type="Proteomes" id="UP000223968"/>
    </source>
</evidence>
<dbReference type="Gene3D" id="3.40.1440.10">
    <property type="entry name" value="GIY-YIG endonuclease"/>
    <property type="match status" value="1"/>
</dbReference>
<dbReference type="GO" id="GO:0000724">
    <property type="term" value="P:double-strand break repair via homologous recombination"/>
    <property type="evidence" value="ECO:0007669"/>
    <property type="project" value="TreeGrafter"/>
</dbReference>
<keyword evidence="1 8" id="KW-0540">Nuclease</keyword>
<feature type="domain" description="GIY-YIG" evidence="10">
    <location>
        <begin position="23"/>
        <end position="111"/>
    </location>
</feature>
<dbReference type="InterPro" id="IPR027520">
    <property type="entry name" value="Slx1"/>
</dbReference>
<evidence type="ECO:0000256" key="5">
    <source>
        <dbReference type="ARBA" id="ARBA00023172"/>
    </source>
</evidence>
<comment type="function">
    <text evidence="8">Catalytic subunit of the SLX1-SLX4 structure-specific endonuclease that resolves DNA secondary structures generated during DNA repair and recombination. Has endonuclease activity towards branched DNA substrates, introducing single-strand cuts in duplex DNA close to junctions with ss-DNA.</text>
</comment>
<dbReference type="PANTHER" id="PTHR20208">
    <property type="entry name" value="STRUCTURE-SPECIFIC ENDONUCLEASE SUBUNIT SLX1"/>
    <property type="match status" value="1"/>
</dbReference>
<sequence length="435" mass="49182">MAPSIASIPMIHDSQESLKPIPAFYCCYLLRSTVRHASLYIGSTPDPARRLAQHNGDKIGGAKRTSREKLRPWEMVVIVSGFMSRAGALQFEWAWQNTQDSRHAHDSQKNEVEESGVRICPRTGKDIKHGAAKPRTSLTNILANLHLLLRSSYFSPWPLEVRFFSEDVYHVWQVWSQRVDGILGAEIKVIADLDSDAICDTKRNGLLGRAGGIKSLDVSYDDIKEYVEKSKFLFEDEESLNCGVCKERLNSHHDIAVVCSHYECRCACHITCLSSRFLKGRDSKLVPRGGTCPACGQKLEWSVLMKEVTLRLWGQEEIKRLFRRRRGPGARKGQSSNSVKDYTEDESDTSKSCTDAETVDLTSCDDEPWIGGHDVEELRSTIGYADDIGRNNRRSKTDPESEPCHSGQQKAKRQYSRPQRSTTNKSDWDDVEIIE</sequence>
<dbReference type="EMBL" id="PDNB01000270">
    <property type="protein sequence ID" value="PGG96718.1"/>
    <property type="molecule type" value="Genomic_DNA"/>
</dbReference>
<evidence type="ECO:0000256" key="4">
    <source>
        <dbReference type="ARBA" id="ARBA00022801"/>
    </source>
</evidence>
<dbReference type="PROSITE" id="PS50164">
    <property type="entry name" value="GIY_YIG"/>
    <property type="match status" value="1"/>
</dbReference>
<feature type="region of interest" description="Disordered" evidence="9">
    <location>
        <begin position="381"/>
        <end position="435"/>
    </location>
</feature>
<feature type="compositionally biased region" description="Polar residues" evidence="9">
    <location>
        <begin position="416"/>
        <end position="425"/>
    </location>
</feature>
<dbReference type="STRING" id="1447875.A0A2B7WJK3"/>
<keyword evidence="12" id="KW-1185">Reference proteome</keyword>
<name>A0A2B7WJK3_9EURO</name>
<dbReference type="Pfam" id="PF01541">
    <property type="entry name" value="GIY-YIG"/>
    <property type="match status" value="1"/>
</dbReference>
<keyword evidence="4 8" id="KW-0378">Hydrolase</keyword>
<dbReference type="HAMAP" id="MF_03100">
    <property type="entry name" value="Endonuc_su_Slx1"/>
    <property type="match status" value="1"/>
</dbReference>
<dbReference type="Pfam" id="PF21202">
    <property type="entry name" value="SLX1_C"/>
    <property type="match status" value="1"/>
</dbReference>
<evidence type="ECO:0000259" key="10">
    <source>
        <dbReference type="PROSITE" id="PS50164"/>
    </source>
</evidence>
<keyword evidence="2 8" id="KW-0255">Endonuclease</keyword>
<dbReference type="GO" id="GO:0008821">
    <property type="term" value="F:crossover junction DNA endonuclease activity"/>
    <property type="evidence" value="ECO:0007669"/>
    <property type="project" value="TreeGrafter"/>
</dbReference>
<feature type="region of interest" description="Disordered" evidence="9">
    <location>
        <begin position="326"/>
        <end position="354"/>
    </location>
</feature>
<keyword evidence="7 8" id="KW-0539">Nucleus</keyword>
<keyword evidence="5 8" id="KW-0233">DNA recombination</keyword>
<protein>
    <recommendedName>
        <fullName evidence="10">GIY-YIG domain-containing protein</fullName>
    </recommendedName>
</protein>
<dbReference type="SUPFAM" id="SSF82771">
    <property type="entry name" value="GIY-YIG endonuclease"/>
    <property type="match status" value="1"/>
</dbReference>
<organism evidence="11 12">
    <name type="scientific">Helicocarpus griseus UAMH5409</name>
    <dbReference type="NCBI Taxonomy" id="1447875"/>
    <lineage>
        <taxon>Eukaryota</taxon>
        <taxon>Fungi</taxon>
        <taxon>Dikarya</taxon>
        <taxon>Ascomycota</taxon>
        <taxon>Pezizomycotina</taxon>
        <taxon>Eurotiomycetes</taxon>
        <taxon>Eurotiomycetidae</taxon>
        <taxon>Onygenales</taxon>
        <taxon>Ajellomycetaceae</taxon>
        <taxon>Helicocarpus</taxon>
    </lineage>
</organism>
<comment type="caution">
    <text evidence="11">The sequence shown here is derived from an EMBL/GenBank/DDBJ whole genome shotgun (WGS) entry which is preliminary data.</text>
</comment>